<gene>
    <name evidence="8" type="ORF">Premu_0448</name>
</gene>
<dbReference type="Pfam" id="PF00892">
    <property type="entry name" value="EamA"/>
    <property type="match status" value="2"/>
</dbReference>
<evidence type="ECO:0000256" key="4">
    <source>
        <dbReference type="ARBA" id="ARBA00022989"/>
    </source>
</evidence>
<dbReference type="HOGENOM" id="CLU_033863_4_5_10"/>
<evidence type="ECO:0000256" key="1">
    <source>
        <dbReference type="ARBA" id="ARBA00004651"/>
    </source>
</evidence>
<keyword evidence="4 6" id="KW-1133">Transmembrane helix</keyword>
<proteinExistence type="predicted"/>
<evidence type="ECO:0000313" key="8">
    <source>
        <dbReference type="EMBL" id="EGN55930.1"/>
    </source>
</evidence>
<evidence type="ECO:0000256" key="2">
    <source>
        <dbReference type="ARBA" id="ARBA00022475"/>
    </source>
</evidence>
<feature type="transmembrane region" description="Helical" evidence="6">
    <location>
        <begin position="205"/>
        <end position="223"/>
    </location>
</feature>
<feature type="transmembrane region" description="Helical" evidence="6">
    <location>
        <begin position="146"/>
        <end position="162"/>
    </location>
</feature>
<feature type="transmembrane region" description="Helical" evidence="6">
    <location>
        <begin position="174"/>
        <end position="193"/>
    </location>
</feature>
<dbReference type="PANTHER" id="PTHR32322">
    <property type="entry name" value="INNER MEMBRANE TRANSPORTER"/>
    <property type="match status" value="1"/>
</dbReference>
<dbReference type="InterPro" id="IPR000620">
    <property type="entry name" value="EamA_dom"/>
</dbReference>
<dbReference type="eggNOG" id="COG0697">
    <property type="taxonomic scope" value="Bacteria"/>
</dbReference>
<feature type="transmembrane region" description="Helical" evidence="6">
    <location>
        <begin position="58"/>
        <end position="78"/>
    </location>
</feature>
<feature type="transmembrane region" description="Helical" evidence="6">
    <location>
        <begin position="235"/>
        <end position="259"/>
    </location>
</feature>
<dbReference type="Proteomes" id="UP000002772">
    <property type="component" value="Unassembled WGS sequence"/>
</dbReference>
<dbReference type="EMBL" id="GL945017">
    <property type="protein sequence ID" value="EGN55930.1"/>
    <property type="molecule type" value="Genomic_DNA"/>
</dbReference>
<dbReference type="InterPro" id="IPR037185">
    <property type="entry name" value="EmrE-like"/>
</dbReference>
<keyword evidence="9" id="KW-1185">Reference proteome</keyword>
<keyword evidence="2" id="KW-1003">Cell membrane</keyword>
<evidence type="ECO:0000259" key="7">
    <source>
        <dbReference type="Pfam" id="PF00892"/>
    </source>
</evidence>
<keyword evidence="5 6" id="KW-0472">Membrane</keyword>
<dbReference type="InterPro" id="IPR050638">
    <property type="entry name" value="AA-Vitamin_Transporters"/>
</dbReference>
<feature type="domain" description="EamA" evidence="7">
    <location>
        <begin position="29"/>
        <end position="161"/>
    </location>
</feature>
<organism evidence="8 9">
    <name type="scientific">Hallella multisaccharivorax DSM 17128</name>
    <dbReference type="NCBI Taxonomy" id="688246"/>
    <lineage>
        <taxon>Bacteria</taxon>
        <taxon>Pseudomonadati</taxon>
        <taxon>Bacteroidota</taxon>
        <taxon>Bacteroidia</taxon>
        <taxon>Bacteroidales</taxon>
        <taxon>Prevotellaceae</taxon>
        <taxon>Hallella</taxon>
    </lineage>
</organism>
<feature type="transmembrane region" description="Helical" evidence="6">
    <location>
        <begin position="90"/>
        <end position="111"/>
    </location>
</feature>
<protein>
    <recommendedName>
        <fullName evidence="7">EamA domain-containing protein</fullName>
    </recommendedName>
</protein>
<dbReference type="RefSeq" id="WP_007572777.1">
    <property type="nucleotide sequence ID" value="NZ_BPTS01000001.1"/>
</dbReference>
<reference evidence="9" key="1">
    <citation type="journal article" date="2011" name="Stand. Genomic Sci.">
        <title>Non-contiguous finished genome sequence of the opportunistic oral pathogen Prevotella multisaccharivorax type strain (PPPA20).</title>
        <authorList>
            <person name="Pati A."/>
            <person name="Gronow S."/>
            <person name="Lu M."/>
            <person name="Lapidus A."/>
            <person name="Nolan M."/>
            <person name="Lucas S."/>
            <person name="Hammon N."/>
            <person name="Deshpande S."/>
            <person name="Cheng J.F."/>
            <person name="Tapia R."/>
            <person name="Han C."/>
            <person name="Goodwin L."/>
            <person name="Pitluck S."/>
            <person name="Liolios K."/>
            <person name="Pagani I."/>
            <person name="Mavromatis K."/>
            <person name="Mikhailova N."/>
            <person name="Huntemann M."/>
            <person name="Chen A."/>
            <person name="Palaniappan K."/>
            <person name="Land M."/>
            <person name="Hauser L."/>
            <person name="Detter J.C."/>
            <person name="Brambilla E.M."/>
            <person name="Rohde M."/>
            <person name="Goker M."/>
            <person name="Woyke T."/>
            <person name="Bristow J."/>
            <person name="Eisen J.A."/>
            <person name="Markowitz V."/>
            <person name="Hugenholtz P."/>
            <person name="Kyrpides N.C."/>
            <person name="Klenk H.P."/>
            <person name="Ivanova N."/>
        </authorList>
    </citation>
    <scope>NUCLEOTIDE SEQUENCE [LARGE SCALE GENOMIC DNA]</scope>
    <source>
        <strain evidence="9">DSM 17128</strain>
    </source>
</reference>
<evidence type="ECO:0000313" key="9">
    <source>
        <dbReference type="Proteomes" id="UP000002772"/>
    </source>
</evidence>
<comment type="subcellular location">
    <subcellularLocation>
        <location evidence="1">Cell membrane</location>
        <topology evidence="1">Multi-pass membrane protein</topology>
    </subcellularLocation>
</comment>
<evidence type="ECO:0000256" key="5">
    <source>
        <dbReference type="ARBA" id="ARBA00023136"/>
    </source>
</evidence>
<dbReference type="PANTHER" id="PTHR32322:SF18">
    <property type="entry name" value="S-ADENOSYLMETHIONINE_S-ADENOSYLHOMOCYSTEINE TRANSPORTER"/>
    <property type="match status" value="1"/>
</dbReference>
<evidence type="ECO:0000256" key="6">
    <source>
        <dbReference type="SAM" id="Phobius"/>
    </source>
</evidence>
<name>F8NBQ4_9BACT</name>
<accession>F8NBQ4</accession>
<dbReference type="STRING" id="688246.Premu_0448"/>
<evidence type="ECO:0000256" key="3">
    <source>
        <dbReference type="ARBA" id="ARBA00022692"/>
    </source>
</evidence>
<dbReference type="AlphaFoldDB" id="F8NBQ4"/>
<dbReference type="SUPFAM" id="SSF103481">
    <property type="entry name" value="Multidrug resistance efflux transporter EmrE"/>
    <property type="match status" value="2"/>
</dbReference>
<dbReference type="GO" id="GO:0005886">
    <property type="term" value="C:plasma membrane"/>
    <property type="evidence" value="ECO:0007669"/>
    <property type="project" value="UniProtKB-SubCell"/>
</dbReference>
<sequence>MYSSKGNHNSQSSILNSQRSPLNSHRTMAHMSLLIANLIFGLGVPITKLLLDNWVSPLAWMATRCIGAAVIFWAVSLFMPKEKVTPRDLFVIMIGGLIGFLVSQTFTAWAIDYSTPTYVSFIATLTPVMTMACAALFISERISKKGVAGVVIGILGAMLMVVKNWQNGTGKNDVIGIGFALLSLLTWAVYLIITRSVSARYSAVTQMKWIFLVSSVAILPFSWGDLAHSTLYSRAWQWSGVLEMAYIVVLATVVGFFAIPFASRYLKATTVSVYTNLQPVVASFVAIALGQDVLTWDKPVALILVLLSAYLVSNHSETSAQSSKH</sequence>
<keyword evidence="3 6" id="KW-0812">Transmembrane</keyword>
<feature type="transmembrane region" description="Helical" evidence="6">
    <location>
        <begin position="28"/>
        <end position="46"/>
    </location>
</feature>
<feature type="domain" description="EamA" evidence="7">
    <location>
        <begin position="175"/>
        <end position="313"/>
    </location>
</feature>
<feature type="transmembrane region" description="Helical" evidence="6">
    <location>
        <begin position="117"/>
        <end position="139"/>
    </location>
</feature>